<dbReference type="Pfam" id="PF19300">
    <property type="entry name" value="BPD_transp_1_N"/>
    <property type="match status" value="1"/>
</dbReference>
<evidence type="ECO:0000313" key="9">
    <source>
        <dbReference type="EMBL" id="PWE16977.1"/>
    </source>
</evidence>
<dbReference type="GO" id="GO:0005886">
    <property type="term" value="C:plasma membrane"/>
    <property type="evidence" value="ECO:0007669"/>
    <property type="project" value="UniProtKB-SubCell"/>
</dbReference>
<protein>
    <submittedName>
        <fullName evidence="9">Oligopeptide transporter permease</fullName>
    </submittedName>
</protein>
<feature type="transmembrane region" description="Helical" evidence="7">
    <location>
        <begin position="100"/>
        <end position="121"/>
    </location>
</feature>
<feature type="transmembrane region" description="Helical" evidence="7">
    <location>
        <begin position="277"/>
        <end position="303"/>
    </location>
</feature>
<dbReference type="InterPro" id="IPR045621">
    <property type="entry name" value="BPD_transp_1_N"/>
</dbReference>
<keyword evidence="10" id="KW-1185">Reference proteome</keyword>
<comment type="subcellular location">
    <subcellularLocation>
        <location evidence="1 7">Cell membrane</location>
        <topology evidence="1 7">Multi-pass membrane protein</topology>
    </subcellularLocation>
</comment>
<evidence type="ECO:0000256" key="6">
    <source>
        <dbReference type="ARBA" id="ARBA00023136"/>
    </source>
</evidence>
<comment type="caution">
    <text evidence="9">The sequence shown here is derived from an EMBL/GenBank/DDBJ whole genome shotgun (WGS) entry which is preliminary data.</text>
</comment>
<dbReference type="AlphaFoldDB" id="A0A2U2BSK3"/>
<sequence>MYGYVARRILVAIPTVLVIITVAFFMMRVAPGGPFDLERPMPEEIRQNILAAYGMDQPVWKQYLDYLGGLAQFDLGPSLKFRDKTVSDIISEGFPVSATIGLLSITLALAVGSILGSLAALRQNRPTDYGVIGFATVGIVIPPFVSGPILALVFGLYLGWLPSGGLDPRFGMTPERLVLPVVTLALPQIAIITRLMRASMIEVIRSNYIRTARAKGLSGPAVIFKHALRSAILPLISYLGPASAALLTGSIVIEQVFQLPGIGRQFVQAALQRDYTVVMGVVILYATLIIVLNLIADLLYAVLNPKVKYD</sequence>
<feature type="transmembrane region" description="Helical" evidence="7">
    <location>
        <begin position="133"/>
        <end position="157"/>
    </location>
</feature>
<dbReference type="InterPro" id="IPR000515">
    <property type="entry name" value="MetI-like"/>
</dbReference>
<reference evidence="10" key="1">
    <citation type="submission" date="2018-05" db="EMBL/GenBank/DDBJ databases">
        <authorList>
            <person name="Liu B.-T."/>
        </authorList>
    </citation>
    <scope>NUCLEOTIDE SEQUENCE [LARGE SCALE GENOMIC DNA]</scope>
    <source>
        <strain evidence="10">WD6-1</strain>
    </source>
</reference>
<comment type="similarity">
    <text evidence="7">Belongs to the binding-protein-dependent transport system permease family.</text>
</comment>
<dbReference type="CDD" id="cd06261">
    <property type="entry name" value="TM_PBP2"/>
    <property type="match status" value="1"/>
</dbReference>
<feature type="transmembrane region" description="Helical" evidence="7">
    <location>
        <begin position="235"/>
        <end position="257"/>
    </location>
</feature>
<dbReference type="PROSITE" id="PS50928">
    <property type="entry name" value="ABC_TM1"/>
    <property type="match status" value="1"/>
</dbReference>
<feature type="domain" description="ABC transmembrane type-1" evidence="8">
    <location>
        <begin position="94"/>
        <end position="300"/>
    </location>
</feature>
<evidence type="ECO:0000256" key="2">
    <source>
        <dbReference type="ARBA" id="ARBA00022448"/>
    </source>
</evidence>
<evidence type="ECO:0000256" key="4">
    <source>
        <dbReference type="ARBA" id="ARBA00022692"/>
    </source>
</evidence>
<dbReference type="GO" id="GO:0055085">
    <property type="term" value="P:transmembrane transport"/>
    <property type="evidence" value="ECO:0007669"/>
    <property type="project" value="InterPro"/>
</dbReference>
<keyword evidence="5 7" id="KW-1133">Transmembrane helix</keyword>
<dbReference type="PANTHER" id="PTHR43163">
    <property type="entry name" value="DIPEPTIDE TRANSPORT SYSTEM PERMEASE PROTEIN DPPB-RELATED"/>
    <property type="match status" value="1"/>
</dbReference>
<evidence type="ECO:0000256" key="1">
    <source>
        <dbReference type="ARBA" id="ARBA00004651"/>
    </source>
</evidence>
<dbReference type="PANTHER" id="PTHR43163:SF6">
    <property type="entry name" value="DIPEPTIDE TRANSPORT SYSTEM PERMEASE PROTEIN DPPB-RELATED"/>
    <property type="match status" value="1"/>
</dbReference>
<organism evidence="9 10">
    <name type="scientific">Marinicauda salina</name>
    <dbReference type="NCBI Taxonomy" id="2135793"/>
    <lineage>
        <taxon>Bacteria</taxon>
        <taxon>Pseudomonadati</taxon>
        <taxon>Pseudomonadota</taxon>
        <taxon>Alphaproteobacteria</taxon>
        <taxon>Maricaulales</taxon>
        <taxon>Maricaulaceae</taxon>
        <taxon>Marinicauda</taxon>
    </lineage>
</organism>
<evidence type="ECO:0000256" key="3">
    <source>
        <dbReference type="ARBA" id="ARBA00022475"/>
    </source>
</evidence>
<evidence type="ECO:0000259" key="8">
    <source>
        <dbReference type="PROSITE" id="PS50928"/>
    </source>
</evidence>
<gene>
    <name evidence="9" type="primary">oppB</name>
    <name evidence="9" type="ORF">DDZ18_09725</name>
</gene>
<dbReference type="InterPro" id="IPR035906">
    <property type="entry name" value="MetI-like_sf"/>
</dbReference>
<evidence type="ECO:0000256" key="7">
    <source>
        <dbReference type="RuleBase" id="RU363032"/>
    </source>
</evidence>
<dbReference type="SUPFAM" id="SSF161098">
    <property type="entry name" value="MetI-like"/>
    <property type="match status" value="1"/>
</dbReference>
<proteinExistence type="inferred from homology"/>
<dbReference type="Proteomes" id="UP000245168">
    <property type="component" value="Unassembled WGS sequence"/>
</dbReference>
<dbReference type="RefSeq" id="WP_109253201.1">
    <property type="nucleotide sequence ID" value="NZ_QEXV01000004.1"/>
</dbReference>
<keyword evidence="3" id="KW-1003">Cell membrane</keyword>
<keyword evidence="6 7" id="KW-0472">Membrane</keyword>
<dbReference type="Pfam" id="PF00528">
    <property type="entry name" value="BPD_transp_1"/>
    <property type="match status" value="1"/>
</dbReference>
<keyword evidence="2 7" id="KW-0813">Transport</keyword>
<keyword evidence="4 7" id="KW-0812">Transmembrane</keyword>
<accession>A0A2U2BSK3</accession>
<dbReference type="OrthoDB" id="9807402at2"/>
<dbReference type="EMBL" id="QEXV01000004">
    <property type="protein sequence ID" value="PWE16977.1"/>
    <property type="molecule type" value="Genomic_DNA"/>
</dbReference>
<feature type="transmembrane region" description="Helical" evidence="7">
    <location>
        <begin position="177"/>
        <end position="196"/>
    </location>
</feature>
<evidence type="ECO:0000256" key="5">
    <source>
        <dbReference type="ARBA" id="ARBA00022989"/>
    </source>
</evidence>
<feature type="transmembrane region" description="Helical" evidence="7">
    <location>
        <begin position="9"/>
        <end position="30"/>
    </location>
</feature>
<name>A0A2U2BSK3_9PROT</name>
<evidence type="ECO:0000313" key="10">
    <source>
        <dbReference type="Proteomes" id="UP000245168"/>
    </source>
</evidence>
<dbReference type="Gene3D" id="1.10.3720.10">
    <property type="entry name" value="MetI-like"/>
    <property type="match status" value="1"/>
</dbReference>